<accession>A0ABS7APS2</accession>
<reference evidence="7 8" key="1">
    <citation type="submission" date="2021-07" db="EMBL/GenBank/DDBJ databases">
        <title>Clostridium weizhouense sp. nov., an anaerobic bacterium isolated from activated sludge of Petroleum wastewater.</title>
        <authorList>
            <person name="Li Q."/>
        </authorList>
    </citation>
    <scope>NUCLEOTIDE SEQUENCE [LARGE SCALE GENOMIC DNA]</scope>
    <source>
        <strain evidence="7 8">YB-6</strain>
    </source>
</reference>
<gene>
    <name evidence="7" type="ORF">KYD98_11005</name>
</gene>
<organism evidence="7 8">
    <name type="scientific">Clostridium weizhouense</name>
    <dbReference type="NCBI Taxonomy" id="2859781"/>
    <lineage>
        <taxon>Bacteria</taxon>
        <taxon>Bacillati</taxon>
        <taxon>Bacillota</taxon>
        <taxon>Clostridia</taxon>
        <taxon>Eubacteriales</taxon>
        <taxon>Clostridiaceae</taxon>
        <taxon>Clostridium</taxon>
    </lineage>
</organism>
<evidence type="ECO:0000256" key="4">
    <source>
        <dbReference type="ARBA" id="ARBA00023163"/>
    </source>
</evidence>
<keyword evidence="2" id="KW-0805">Transcription regulation</keyword>
<dbReference type="Gene3D" id="1.10.1740.10">
    <property type="match status" value="1"/>
</dbReference>
<evidence type="ECO:0000256" key="3">
    <source>
        <dbReference type="ARBA" id="ARBA00023082"/>
    </source>
</evidence>
<dbReference type="SUPFAM" id="SSF88946">
    <property type="entry name" value="Sigma2 domain of RNA polymerase sigma factors"/>
    <property type="match status" value="1"/>
</dbReference>
<dbReference type="NCBIfam" id="TIGR02937">
    <property type="entry name" value="sigma70-ECF"/>
    <property type="match status" value="1"/>
</dbReference>
<evidence type="ECO:0000256" key="2">
    <source>
        <dbReference type="ARBA" id="ARBA00023015"/>
    </source>
</evidence>
<keyword evidence="3" id="KW-0731">Sigma factor</keyword>
<dbReference type="Proteomes" id="UP001519921">
    <property type="component" value="Unassembled WGS sequence"/>
</dbReference>
<dbReference type="EMBL" id="JAHXPT010000008">
    <property type="protein sequence ID" value="MBW6410624.1"/>
    <property type="molecule type" value="Genomic_DNA"/>
</dbReference>
<dbReference type="InterPro" id="IPR013249">
    <property type="entry name" value="RNA_pol_sigma70_r4_t2"/>
</dbReference>
<dbReference type="InterPro" id="IPR039425">
    <property type="entry name" value="RNA_pol_sigma-70-like"/>
</dbReference>
<evidence type="ECO:0000259" key="5">
    <source>
        <dbReference type="Pfam" id="PF04542"/>
    </source>
</evidence>
<keyword evidence="8" id="KW-1185">Reference proteome</keyword>
<dbReference type="InterPro" id="IPR007627">
    <property type="entry name" value="RNA_pol_sigma70_r2"/>
</dbReference>
<protein>
    <submittedName>
        <fullName evidence="7">RNA polymerase sigma factor</fullName>
    </submittedName>
</protein>
<evidence type="ECO:0000313" key="8">
    <source>
        <dbReference type="Proteomes" id="UP001519921"/>
    </source>
</evidence>
<dbReference type="Gene3D" id="1.10.10.10">
    <property type="entry name" value="Winged helix-like DNA-binding domain superfamily/Winged helix DNA-binding domain"/>
    <property type="match status" value="1"/>
</dbReference>
<dbReference type="InterPro" id="IPR013324">
    <property type="entry name" value="RNA_pol_sigma_r3/r4-like"/>
</dbReference>
<feature type="domain" description="RNA polymerase sigma factor 70 region 4 type 2" evidence="6">
    <location>
        <begin position="108"/>
        <end position="158"/>
    </location>
</feature>
<dbReference type="Pfam" id="PF04542">
    <property type="entry name" value="Sigma70_r2"/>
    <property type="match status" value="1"/>
</dbReference>
<dbReference type="PANTHER" id="PTHR43133:SF60">
    <property type="entry name" value="RNA POLYMERASE SIGMA FACTOR SIGV"/>
    <property type="match status" value="1"/>
</dbReference>
<evidence type="ECO:0000256" key="1">
    <source>
        <dbReference type="ARBA" id="ARBA00010641"/>
    </source>
</evidence>
<dbReference type="InterPro" id="IPR014284">
    <property type="entry name" value="RNA_pol_sigma-70_dom"/>
</dbReference>
<sequence>MDQNLIVNLYKQQFKIICLYLVKCGCSISEAEDIVHDSFIKAIEYIDGIDIKNLSSWLFRVAINKYKNSVKRGKIINFISVDEDKFYEQLTGDVTIEDKILSIEEGKEVIEVLKSLSEEDRVLLIFKYEMELSYKEIGFLLGMNENKVKTYLYRARNKFKERWINKDER</sequence>
<dbReference type="CDD" id="cd06171">
    <property type="entry name" value="Sigma70_r4"/>
    <property type="match status" value="1"/>
</dbReference>
<dbReference type="SUPFAM" id="SSF88659">
    <property type="entry name" value="Sigma3 and sigma4 domains of RNA polymerase sigma factors"/>
    <property type="match status" value="1"/>
</dbReference>
<proteinExistence type="inferred from homology"/>
<evidence type="ECO:0000313" key="7">
    <source>
        <dbReference type="EMBL" id="MBW6410624.1"/>
    </source>
</evidence>
<dbReference type="RefSeq" id="WP_219780087.1">
    <property type="nucleotide sequence ID" value="NZ_JAHXPT010000008.1"/>
</dbReference>
<comment type="similarity">
    <text evidence="1">Belongs to the sigma-70 factor family. ECF subfamily.</text>
</comment>
<comment type="caution">
    <text evidence="7">The sequence shown here is derived from an EMBL/GenBank/DDBJ whole genome shotgun (WGS) entry which is preliminary data.</text>
</comment>
<evidence type="ECO:0000259" key="6">
    <source>
        <dbReference type="Pfam" id="PF08281"/>
    </source>
</evidence>
<dbReference type="Pfam" id="PF08281">
    <property type="entry name" value="Sigma70_r4_2"/>
    <property type="match status" value="1"/>
</dbReference>
<dbReference type="InterPro" id="IPR013325">
    <property type="entry name" value="RNA_pol_sigma_r2"/>
</dbReference>
<keyword evidence="4" id="KW-0804">Transcription</keyword>
<dbReference type="InterPro" id="IPR036388">
    <property type="entry name" value="WH-like_DNA-bd_sf"/>
</dbReference>
<dbReference type="PANTHER" id="PTHR43133">
    <property type="entry name" value="RNA POLYMERASE ECF-TYPE SIGMA FACTO"/>
    <property type="match status" value="1"/>
</dbReference>
<name>A0ABS7APS2_9CLOT</name>
<feature type="domain" description="RNA polymerase sigma-70 region 2" evidence="5">
    <location>
        <begin position="8"/>
        <end position="72"/>
    </location>
</feature>